<dbReference type="OrthoDB" id="5450576at2"/>
<dbReference type="STRING" id="526222.Desal_1799"/>
<dbReference type="EMBL" id="CP001649">
    <property type="protein sequence ID" value="ACS79861.1"/>
    <property type="molecule type" value="Genomic_DNA"/>
</dbReference>
<organism evidence="2 3">
    <name type="scientific">Maridesulfovibrio salexigens (strain ATCC 14822 / DSM 2638 / NCIMB 8403 / VKM B-1763)</name>
    <name type="common">Desulfovibrio salexigens</name>
    <dbReference type="NCBI Taxonomy" id="526222"/>
    <lineage>
        <taxon>Bacteria</taxon>
        <taxon>Pseudomonadati</taxon>
        <taxon>Thermodesulfobacteriota</taxon>
        <taxon>Desulfovibrionia</taxon>
        <taxon>Desulfovibrionales</taxon>
        <taxon>Desulfovibrionaceae</taxon>
        <taxon>Maridesulfovibrio</taxon>
    </lineage>
</organism>
<dbReference type="HOGENOM" id="CLU_1141141_0_0_7"/>
<reference evidence="2 3" key="1">
    <citation type="submission" date="2009-06" db="EMBL/GenBank/DDBJ databases">
        <title>Complete sequence of Desulfovibrio salexigens DSM 2638.</title>
        <authorList>
            <consortium name="US DOE Joint Genome Institute"/>
            <person name="Lucas S."/>
            <person name="Copeland A."/>
            <person name="Lapidus A."/>
            <person name="Glavina del Rio T."/>
            <person name="Tice H."/>
            <person name="Bruce D."/>
            <person name="Goodwin L."/>
            <person name="Pitluck S."/>
            <person name="Munk A.C."/>
            <person name="Brettin T."/>
            <person name="Detter J.C."/>
            <person name="Han C."/>
            <person name="Tapia R."/>
            <person name="Larimer F."/>
            <person name="Land M."/>
            <person name="Hauser L."/>
            <person name="Kyrpides N."/>
            <person name="Anderson I."/>
            <person name="Wall J.D."/>
            <person name="Arkin A.P."/>
            <person name="Dehal P."/>
            <person name="Chivian D."/>
            <person name="Giles B."/>
            <person name="Hazen T.C."/>
        </authorList>
    </citation>
    <scope>NUCLEOTIDE SEQUENCE [LARGE SCALE GENOMIC DNA]</scope>
    <source>
        <strain evidence="3">ATCC 14822 / DSM 2638 / NCIMB 8403 / VKM B-1763</strain>
    </source>
</reference>
<accession>C6BTT1</accession>
<evidence type="ECO:0000313" key="3">
    <source>
        <dbReference type="Proteomes" id="UP000002601"/>
    </source>
</evidence>
<dbReference type="eggNOG" id="ENOG502ZI0N">
    <property type="taxonomic scope" value="Bacteria"/>
</dbReference>
<keyword evidence="3" id="KW-1185">Reference proteome</keyword>
<gene>
    <name evidence="2" type="ordered locus">Desal_1799</name>
</gene>
<dbReference type="Proteomes" id="UP000002601">
    <property type="component" value="Chromosome"/>
</dbReference>
<protein>
    <submittedName>
        <fullName evidence="2">Uncharacterized protein</fullName>
    </submittedName>
</protein>
<proteinExistence type="predicted"/>
<evidence type="ECO:0000313" key="2">
    <source>
        <dbReference type="EMBL" id="ACS79861.1"/>
    </source>
</evidence>
<feature type="signal peptide" evidence="1">
    <location>
        <begin position="1"/>
        <end position="27"/>
    </location>
</feature>
<evidence type="ECO:0000256" key="1">
    <source>
        <dbReference type="SAM" id="SignalP"/>
    </source>
</evidence>
<keyword evidence="1" id="KW-0732">Signal</keyword>
<dbReference type="AlphaFoldDB" id="C6BTT1"/>
<name>C6BTT1_MARSD</name>
<dbReference type="KEGG" id="dsa:Desal_1799"/>
<feature type="chain" id="PRO_5002962834" evidence="1">
    <location>
        <begin position="28"/>
        <end position="254"/>
    </location>
</feature>
<sequence length="254" mass="28327">MFVKNLNTYVILSVLAVCLFISSPARAFFPSDEDVNETMYQKYGALNSFEAELTFPSEPGTKLVIKRGHDHWQQTFTEAGSNATVEAKSVGQYFKTIAQCPATVEMPVSMLQFWAPDDPVSDWMSIGMNNATKSYGFHEDTPAFVFGAEQGDDRSPQIWFDNENFAPLKVVLGPQQEISFGTYSKFAGFMLPHTGTLKMGEDVLDFNIQWKSIRKKMAPAVFSPAAIKKSNGCGVPSGHVYEFLKKCLRLNKSE</sequence>